<evidence type="ECO:0000256" key="2">
    <source>
        <dbReference type="ARBA" id="ARBA00010312"/>
    </source>
</evidence>
<dbReference type="GO" id="GO:0009061">
    <property type="term" value="P:anaerobic respiration"/>
    <property type="evidence" value="ECO:0007669"/>
    <property type="project" value="TreeGrafter"/>
</dbReference>
<dbReference type="InterPro" id="IPR050612">
    <property type="entry name" value="Prok_Mopterin_Oxidored"/>
</dbReference>
<dbReference type="Proteomes" id="UP000271003">
    <property type="component" value="Chromosome"/>
</dbReference>
<dbReference type="InterPro" id="IPR041460">
    <property type="entry name" value="Molybdopterin_N"/>
</dbReference>
<dbReference type="Gene3D" id="3.40.50.740">
    <property type="match status" value="1"/>
</dbReference>
<evidence type="ECO:0000259" key="8">
    <source>
        <dbReference type="Pfam" id="PF01568"/>
    </source>
</evidence>
<keyword evidence="4" id="KW-0479">Metal-binding</keyword>
<dbReference type="InterPro" id="IPR006655">
    <property type="entry name" value="Mopterin_OxRdtase_prok_CS"/>
</dbReference>
<dbReference type="PANTHER" id="PTHR43742:SF10">
    <property type="entry name" value="TRIMETHYLAMINE-N-OXIDE REDUCTASE 2"/>
    <property type="match status" value="1"/>
</dbReference>
<accession>A0A2Z6IAV8</accession>
<dbReference type="GO" id="GO:0030288">
    <property type="term" value="C:outer membrane-bounded periplasmic space"/>
    <property type="evidence" value="ECO:0007669"/>
    <property type="project" value="TreeGrafter"/>
</dbReference>
<reference evidence="10 11" key="1">
    <citation type="journal article" date="2018" name="Int. J. Syst. Evol. Microbiol.">
        <title>Mesosutterella multiformis gen. nov., sp. nov., a member of the family Sutterellaceae and Sutterella megalosphaeroides sp. nov., isolated from human faeces.</title>
        <authorList>
            <person name="Sakamoto M."/>
            <person name="Ikeyama N."/>
            <person name="Kunihiro T."/>
            <person name="Iino T."/>
            <person name="Yuki M."/>
            <person name="Ohkuma M."/>
        </authorList>
    </citation>
    <scope>NUCLEOTIDE SEQUENCE [LARGE SCALE GENOMIC DNA]</scope>
    <source>
        <strain evidence="10 11">6FBBBH3</strain>
    </source>
</reference>
<comment type="similarity">
    <text evidence="2">Belongs to the prokaryotic molybdopterin-containing oxidoreductase family.</text>
</comment>
<keyword evidence="5" id="KW-0574">Periplasm</keyword>
<dbReference type="Pfam" id="PF01568">
    <property type="entry name" value="Molydop_binding"/>
    <property type="match status" value="1"/>
</dbReference>
<dbReference type="RefSeq" id="WP_120177180.1">
    <property type="nucleotide sequence ID" value="NZ_AP018786.1"/>
</dbReference>
<dbReference type="AlphaFoldDB" id="A0A2Z6IAV8"/>
<dbReference type="OrthoDB" id="9815647at2"/>
<dbReference type="Gene3D" id="3.90.55.10">
    <property type="entry name" value="Dimethylsulfoxide Reductase, domain 3"/>
    <property type="match status" value="1"/>
</dbReference>
<dbReference type="SUPFAM" id="SSF50692">
    <property type="entry name" value="ADC-like"/>
    <property type="match status" value="1"/>
</dbReference>
<evidence type="ECO:0000313" key="11">
    <source>
        <dbReference type="Proteomes" id="UP000271003"/>
    </source>
</evidence>
<dbReference type="GO" id="GO:0016491">
    <property type="term" value="F:oxidoreductase activity"/>
    <property type="evidence" value="ECO:0007669"/>
    <property type="project" value="UniProtKB-KW"/>
</dbReference>
<dbReference type="GO" id="GO:0043546">
    <property type="term" value="F:molybdopterin cofactor binding"/>
    <property type="evidence" value="ECO:0007669"/>
    <property type="project" value="InterPro"/>
</dbReference>
<dbReference type="InterPro" id="IPR006656">
    <property type="entry name" value="Mopterin_OxRdtase"/>
</dbReference>
<dbReference type="EMBL" id="AP018786">
    <property type="protein sequence ID" value="BBF23589.1"/>
    <property type="molecule type" value="Genomic_DNA"/>
</dbReference>
<feature type="domain" description="Molybdopterin dinucleotide-binding" evidence="8">
    <location>
        <begin position="636"/>
        <end position="749"/>
    </location>
</feature>
<dbReference type="InterPro" id="IPR009010">
    <property type="entry name" value="Asp_de-COase-like_dom_sf"/>
</dbReference>
<evidence type="ECO:0000256" key="3">
    <source>
        <dbReference type="ARBA" id="ARBA00022505"/>
    </source>
</evidence>
<evidence type="ECO:0000259" key="9">
    <source>
        <dbReference type="Pfam" id="PF18364"/>
    </source>
</evidence>
<protein>
    <submittedName>
        <fullName evidence="10">Trimethylamine N-oxide reductase I catalytic subunit</fullName>
    </submittedName>
</protein>
<feature type="domain" description="Molybdopterin oxidoreductase" evidence="7">
    <location>
        <begin position="56"/>
        <end position="519"/>
    </location>
</feature>
<keyword evidence="11" id="KW-1185">Reference proteome</keyword>
<dbReference type="Pfam" id="PF00384">
    <property type="entry name" value="Molybdopterin"/>
    <property type="match status" value="1"/>
</dbReference>
<evidence type="ECO:0000256" key="1">
    <source>
        <dbReference type="ARBA" id="ARBA00001942"/>
    </source>
</evidence>
<feature type="domain" description="Molybdopterin oxidoreductase N-terminal" evidence="9">
    <location>
        <begin position="12"/>
        <end position="42"/>
    </location>
</feature>
<evidence type="ECO:0000256" key="4">
    <source>
        <dbReference type="ARBA" id="ARBA00022723"/>
    </source>
</evidence>
<dbReference type="GO" id="GO:0009055">
    <property type="term" value="F:electron transfer activity"/>
    <property type="evidence" value="ECO:0007669"/>
    <property type="project" value="TreeGrafter"/>
</dbReference>
<dbReference type="CDD" id="cd02777">
    <property type="entry name" value="MopB_CT_DMSOR-like"/>
    <property type="match status" value="1"/>
</dbReference>
<evidence type="ECO:0000256" key="5">
    <source>
        <dbReference type="ARBA" id="ARBA00022764"/>
    </source>
</evidence>
<comment type="cofactor">
    <cofactor evidence="1">
        <name>Mo-bis(molybdopterin guanine dinucleotide)</name>
        <dbReference type="ChEBI" id="CHEBI:60539"/>
    </cofactor>
</comment>
<dbReference type="Pfam" id="PF18364">
    <property type="entry name" value="Molybdopterin_N"/>
    <property type="match status" value="1"/>
</dbReference>
<proteinExistence type="inferred from homology"/>
<organism evidence="10 11">
    <name type="scientific">Sutterella megalosphaeroides</name>
    <dbReference type="NCBI Taxonomy" id="2494234"/>
    <lineage>
        <taxon>Bacteria</taxon>
        <taxon>Pseudomonadati</taxon>
        <taxon>Pseudomonadota</taxon>
        <taxon>Betaproteobacteria</taxon>
        <taxon>Burkholderiales</taxon>
        <taxon>Sutterellaceae</taxon>
        <taxon>Sutterella</taxon>
    </lineage>
</organism>
<evidence type="ECO:0000256" key="6">
    <source>
        <dbReference type="ARBA" id="ARBA00023002"/>
    </source>
</evidence>
<keyword evidence="6" id="KW-0560">Oxidoreductase</keyword>
<dbReference type="PANTHER" id="PTHR43742">
    <property type="entry name" value="TRIMETHYLAMINE-N-OXIDE REDUCTASE"/>
    <property type="match status" value="1"/>
</dbReference>
<dbReference type="PROSITE" id="PS00490">
    <property type="entry name" value="MOLYBDOPTERIN_PROK_2"/>
    <property type="match status" value="1"/>
</dbReference>
<dbReference type="Gene3D" id="3.40.228.10">
    <property type="entry name" value="Dimethylsulfoxide Reductase, domain 2"/>
    <property type="match status" value="1"/>
</dbReference>
<name>A0A2Z6IAV8_9BURK</name>
<gene>
    <name evidence="10" type="primary">dorA</name>
    <name evidence="10" type="ORF">SUTMEG_14800</name>
</gene>
<evidence type="ECO:0000313" key="10">
    <source>
        <dbReference type="EMBL" id="BBF23589.1"/>
    </source>
</evidence>
<dbReference type="GO" id="GO:0030151">
    <property type="term" value="F:molybdenum ion binding"/>
    <property type="evidence" value="ECO:0007669"/>
    <property type="project" value="TreeGrafter"/>
</dbReference>
<keyword evidence="3" id="KW-0500">Molybdenum</keyword>
<dbReference type="Gene3D" id="2.40.40.20">
    <property type="match status" value="1"/>
</dbReference>
<dbReference type="InterPro" id="IPR006657">
    <property type="entry name" value="MoPterin_dinucl-bd_dom"/>
</dbReference>
<dbReference type="KEGG" id="sutt:SUTMEG_14800"/>
<sequence>MTASATETSVLTASHWGIVRASVRDGRIVRVTPFELDRAPSPNLERLANLPYSPSRIRYPMVREGYLKKGPASRANRGKDKFVRVSWDEALDLVASEIRRVYEQYGPSAVFGRSYGWMSTGKANSAVTLQRRLLNLMGGFVPCENSYSTAAVGKILPYVVGTSDPRSTSWEVVLENTECVVFWGADPLVTNDVDWLTTLHQGTGYLRALKEKGIRTVNVNPIRTDTAEFLGSEQISPRPGTDCALMLGMIHELVRTKEADLEFLKTHTSGSREFLDYVEGKTDGVAKTPAWAETKCGVPAAKIAEFAHELKAHRTMLMVGWGIQRIQYGEQSHWMAFALASVLGQIGLPGGGIGTNYHYSSGGSPMAWGPFLGGISSAVKPVKPVTKPWKGSKTIPVARFAECFLHPGKTIDFNGRKVTYPEVRLVMWAGGNPFAHQPQTNKLREAWTKPETVVVTDTVWTATARHADIVLPAATVWEHADITNIGTYSNDGLVAMQQAIRPQWESKSDYAIFSALAERLGCKKEFTEGLDEAGWIKRLYNESKAMGERIGVKLPAFEDFWKKGYVLFDVKEKDRRFVAFEDFRKDPKANALSTESGLIQLYSPKIAGYGYDDCLGHPSYFEPTEGVNTATKAAPLALMAVKSRYRMHSQLDGTVSHDYANIDGREPLWIHPKDAEARGIRSGDLVLVANGRGRAMAGAYVTERVMPGVVVLHHGAWYAPVETKEGILDLRGNSNTLTMDEPTSKLACGNIASTALVEVTKWTGDRPHVYVFDPVEEAL</sequence>
<evidence type="ECO:0000259" key="7">
    <source>
        <dbReference type="Pfam" id="PF00384"/>
    </source>
</evidence>
<dbReference type="SUPFAM" id="SSF53706">
    <property type="entry name" value="Formate dehydrogenase/DMSO reductase, domains 1-3"/>
    <property type="match status" value="1"/>
</dbReference>